<accession>A0A1I7UKA6</accession>
<organism evidence="3 4">
    <name type="scientific">Caenorhabditis tropicalis</name>
    <dbReference type="NCBI Taxonomy" id="1561998"/>
    <lineage>
        <taxon>Eukaryota</taxon>
        <taxon>Metazoa</taxon>
        <taxon>Ecdysozoa</taxon>
        <taxon>Nematoda</taxon>
        <taxon>Chromadorea</taxon>
        <taxon>Rhabditida</taxon>
        <taxon>Rhabditina</taxon>
        <taxon>Rhabditomorpha</taxon>
        <taxon>Rhabditoidea</taxon>
        <taxon>Rhabditidae</taxon>
        <taxon>Peloderinae</taxon>
        <taxon>Caenorhabditis</taxon>
    </lineage>
</organism>
<feature type="transmembrane region" description="Helical" evidence="1">
    <location>
        <begin position="144"/>
        <end position="160"/>
    </location>
</feature>
<feature type="domain" description="Acyltransferase 3" evidence="2">
    <location>
        <begin position="4"/>
        <end position="218"/>
    </location>
</feature>
<keyword evidence="1" id="KW-0812">Transmembrane</keyword>
<dbReference type="GO" id="GO:0000271">
    <property type="term" value="P:polysaccharide biosynthetic process"/>
    <property type="evidence" value="ECO:0007669"/>
    <property type="project" value="TreeGrafter"/>
</dbReference>
<dbReference type="AlphaFoldDB" id="A0A1I7UKA6"/>
<evidence type="ECO:0000313" key="4">
    <source>
        <dbReference type="WBParaSite" id="Csp11.Scaffold630.g16814.t1"/>
    </source>
</evidence>
<dbReference type="WBParaSite" id="Csp11.Scaffold630.g16814.t1">
    <property type="protein sequence ID" value="Csp11.Scaffold630.g16814.t1"/>
    <property type="gene ID" value="Csp11.Scaffold630.g16814"/>
</dbReference>
<feature type="transmembrane region" description="Helical" evidence="1">
    <location>
        <begin position="167"/>
        <end position="185"/>
    </location>
</feature>
<proteinExistence type="predicted"/>
<sequence length="283" mass="32797">MRKDIQCLRGIAILFVVLFHLAPNLFVNGFLGVDIFFVISGFLMAKNLTKTKLVKVHDFLLFYYMRFRRILPMYFLAVFLIVVMVHLCLGDFLWNNNNRYSLASLFMVTNQLIIHDQSDYFNEFFAATSSINGFLHLWSLSVEMQFYLFVPIIFFGIQFLKNENLKLIAVSLITLFGYIAFALILDKFAFNFMFLRLWQFSAGFMALFWSKINENKTPIKSETEETFFKIPYTKDDMVTVALAVLSFCLFPKGIEVLVLRPIVTSATALIIASHSENLQVVYS</sequence>
<feature type="transmembrane region" description="Helical" evidence="1">
    <location>
        <begin position="29"/>
        <end position="49"/>
    </location>
</feature>
<dbReference type="Proteomes" id="UP000095282">
    <property type="component" value="Unplaced"/>
</dbReference>
<name>A0A1I7UKA6_9PELO</name>
<dbReference type="InterPro" id="IPR002656">
    <property type="entry name" value="Acyl_transf_3_dom"/>
</dbReference>
<keyword evidence="1" id="KW-0472">Membrane</keyword>
<dbReference type="STRING" id="1561998.A0A1I7UKA6"/>
<dbReference type="eggNOG" id="ENOG502S34G">
    <property type="taxonomic scope" value="Eukaryota"/>
</dbReference>
<keyword evidence="1" id="KW-1133">Transmembrane helix</keyword>
<evidence type="ECO:0000256" key="1">
    <source>
        <dbReference type="SAM" id="Phobius"/>
    </source>
</evidence>
<evidence type="ECO:0000259" key="2">
    <source>
        <dbReference type="Pfam" id="PF01757"/>
    </source>
</evidence>
<feature type="transmembrane region" description="Helical" evidence="1">
    <location>
        <begin position="70"/>
        <end position="94"/>
    </location>
</feature>
<dbReference type="PANTHER" id="PTHR23028:SF107">
    <property type="entry name" value="ACYLTRANSFERASE"/>
    <property type="match status" value="1"/>
</dbReference>
<keyword evidence="3" id="KW-1185">Reference proteome</keyword>
<dbReference type="InterPro" id="IPR050879">
    <property type="entry name" value="Acyltransferase_3"/>
</dbReference>
<evidence type="ECO:0000313" key="3">
    <source>
        <dbReference type="Proteomes" id="UP000095282"/>
    </source>
</evidence>
<dbReference type="Pfam" id="PF01757">
    <property type="entry name" value="Acyl_transf_3"/>
    <property type="match status" value="1"/>
</dbReference>
<reference evidence="4" key="1">
    <citation type="submission" date="2016-11" db="UniProtKB">
        <authorList>
            <consortium name="WormBaseParasite"/>
        </authorList>
    </citation>
    <scope>IDENTIFICATION</scope>
</reference>
<dbReference type="GO" id="GO:0016747">
    <property type="term" value="F:acyltransferase activity, transferring groups other than amino-acyl groups"/>
    <property type="evidence" value="ECO:0007669"/>
    <property type="project" value="InterPro"/>
</dbReference>
<dbReference type="GO" id="GO:0016020">
    <property type="term" value="C:membrane"/>
    <property type="evidence" value="ECO:0007669"/>
    <property type="project" value="TreeGrafter"/>
</dbReference>
<dbReference type="PANTHER" id="PTHR23028">
    <property type="entry name" value="ACETYLTRANSFERASE"/>
    <property type="match status" value="1"/>
</dbReference>
<protein>
    <submittedName>
        <fullName evidence="4">Acyl_transf_3 domain-containing protein</fullName>
    </submittedName>
</protein>
<feature type="transmembrane region" description="Helical" evidence="1">
    <location>
        <begin position="7"/>
        <end position="23"/>
    </location>
</feature>